<evidence type="ECO:0000313" key="8">
    <source>
        <dbReference type="EMBL" id="PXF47366.1"/>
    </source>
</evidence>
<keyword evidence="4 5" id="KW-0413">Isomerase</keyword>
<sequence>MRKIILLALLLAFILTVAHAVEELQIETIKTGDCSRKAKKGDRLMMHYAGTLEDGSEFDSSYKRGEPFGLVLGQGMVIKGWDVGLEGICKGEVRSLVIPPHMGYGDRGYPPVIPEKATLKFKVELVEFGPEEDDREL</sequence>
<evidence type="ECO:0000256" key="5">
    <source>
        <dbReference type="PROSITE-ProRule" id="PRU00277"/>
    </source>
</evidence>
<dbReference type="AlphaFoldDB" id="A0A2V3IYX9"/>
<evidence type="ECO:0000259" key="7">
    <source>
        <dbReference type="PROSITE" id="PS50059"/>
    </source>
</evidence>
<evidence type="ECO:0000256" key="4">
    <source>
        <dbReference type="ARBA" id="ARBA00023235"/>
    </source>
</evidence>
<dbReference type="STRING" id="448386.A0A2V3IYX9"/>
<keyword evidence="6" id="KW-0732">Signal</keyword>
<evidence type="ECO:0000256" key="6">
    <source>
        <dbReference type="SAM" id="SignalP"/>
    </source>
</evidence>
<gene>
    <name evidence="8" type="ORF">BWQ96_02846</name>
</gene>
<evidence type="ECO:0000256" key="2">
    <source>
        <dbReference type="ARBA" id="ARBA00013194"/>
    </source>
</evidence>
<dbReference type="PROSITE" id="PS50059">
    <property type="entry name" value="FKBP_PPIASE"/>
    <property type="match status" value="1"/>
</dbReference>
<feature type="domain" description="PPIase FKBP-type" evidence="7">
    <location>
        <begin position="41"/>
        <end position="129"/>
    </location>
</feature>
<feature type="chain" id="PRO_5015950316" description="peptidylprolyl isomerase" evidence="6">
    <location>
        <begin position="21"/>
        <end position="137"/>
    </location>
</feature>
<organism evidence="8 9">
    <name type="scientific">Gracilariopsis chorda</name>
    <dbReference type="NCBI Taxonomy" id="448386"/>
    <lineage>
        <taxon>Eukaryota</taxon>
        <taxon>Rhodophyta</taxon>
        <taxon>Florideophyceae</taxon>
        <taxon>Rhodymeniophycidae</taxon>
        <taxon>Gracilariales</taxon>
        <taxon>Gracilariaceae</taxon>
        <taxon>Gracilariopsis</taxon>
    </lineage>
</organism>
<protein>
    <recommendedName>
        <fullName evidence="2 5">peptidylprolyl isomerase</fullName>
        <ecNumber evidence="2 5">5.2.1.8</ecNumber>
    </recommendedName>
</protein>
<dbReference type="Proteomes" id="UP000247409">
    <property type="component" value="Unassembled WGS sequence"/>
</dbReference>
<keyword evidence="9" id="KW-1185">Reference proteome</keyword>
<dbReference type="GO" id="GO:0003755">
    <property type="term" value="F:peptidyl-prolyl cis-trans isomerase activity"/>
    <property type="evidence" value="ECO:0007669"/>
    <property type="project" value="UniProtKB-KW"/>
</dbReference>
<dbReference type="PANTHER" id="PTHR45779:SF7">
    <property type="entry name" value="PEPTIDYLPROLYL ISOMERASE"/>
    <property type="match status" value="1"/>
</dbReference>
<name>A0A2V3IYX9_9FLOR</name>
<dbReference type="PANTHER" id="PTHR45779">
    <property type="entry name" value="PEPTIDYLPROLYL ISOMERASE"/>
    <property type="match status" value="1"/>
</dbReference>
<evidence type="ECO:0000313" key="9">
    <source>
        <dbReference type="Proteomes" id="UP000247409"/>
    </source>
</evidence>
<dbReference type="FunFam" id="3.10.50.40:FF:000006">
    <property type="entry name" value="Peptidyl-prolyl cis-trans isomerase"/>
    <property type="match status" value="1"/>
</dbReference>
<keyword evidence="3 5" id="KW-0697">Rotamase</keyword>
<feature type="signal peptide" evidence="6">
    <location>
        <begin position="1"/>
        <end position="20"/>
    </location>
</feature>
<comment type="catalytic activity">
    <reaction evidence="1 5">
        <text>[protein]-peptidylproline (omega=180) = [protein]-peptidylproline (omega=0)</text>
        <dbReference type="Rhea" id="RHEA:16237"/>
        <dbReference type="Rhea" id="RHEA-COMP:10747"/>
        <dbReference type="Rhea" id="RHEA-COMP:10748"/>
        <dbReference type="ChEBI" id="CHEBI:83833"/>
        <dbReference type="ChEBI" id="CHEBI:83834"/>
        <dbReference type="EC" id="5.2.1.8"/>
    </reaction>
</comment>
<reference evidence="8 9" key="1">
    <citation type="journal article" date="2018" name="Mol. Biol. Evol.">
        <title>Analysis of the draft genome of the red seaweed Gracilariopsis chorda provides insights into genome size evolution in Rhodophyta.</title>
        <authorList>
            <person name="Lee J."/>
            <person name="Yang E.C."/>
            <person name="Graf L."/>
            <person name="Yang J.H."/>
            <person name="Qiu H."/>
            <person name="Zel Zion U."/>
            <person name="Chan C.X."/>
            <person name="Stephens T.G."/>
            <person name="Weber A.P.M."/>
            <person name="Boo G.H."/>
            <person name="Boo S.M."/>
            <person name="Kim K.M."/>
            <person name="Shin Y."/>
            <person name="Jung M."/>
            <person name="Lee S.J."/>
            <person name="Yim H.S."/>
            <person name="Lee J.H."/>
            <person name="Bhattacharya D."/>
            <person name="Yoon H.S."/>
        </authorList>
    </citation>
    <scope>NUCLEOTIDE SEQUENCE [LARGE SCALE GENOMIC DNA]</scope>
    <source>
        <strain evidence="8 9">SKKU-2015</strain>
        <tissue evidence="8">Whole body</tissue>
    </source>
</reference>
<dbReference type="InterPro" id="IPR046357">
    <property type="entry name" value="PPIase_dom_sf"/>
</dbReference>
<dbReference type="OrthoDB" id="1902587at2759"/>
<dbReference type="Gene3D" id="3.10.50.40">
    <property type="match status" value="1"/>
</dbReference>
<accession>A0A2V3IYX9</accession>
<dbReference type="InterPro" id="IPR044609">
    <property type="entry name" value="FKBP2/11"/>
</dbReference>
<comment type="caution">
    <text evidence="8">The sequence shown here is derived from an EMBL/GenBank/DDBJ whole genome shotgun (WGS) entry which is preliminary data.</text>
</comment>
<evidence type="ECO:0000256" key="1">
    <source>
        <dbReference type="ARBA" id="ARBA00000971"/>
    </source>
</evidence>
<dbReference type="InterPro" id="IPR001179">
    <property type="entry name" value="PPIase_FKBP_dom"/>
</dbReference>
<dbReference type="GO" id="GO:0005783">
    <property type="term" value="C:endoplasmic reticulum"/>
    <property type="evidence" value="ECO:0007669"/>
    <property type="project" value="TreeGrafter"/>
</dbReference>
<dbReference type="EC" id="5.2.1.8" evidence="2 5"/>
<dbReference type="Pfam" id="PF00254">
    <property type="entry name" value="FKBP_C"/>
    <property type="match status" value="1"/>
</dbReference>
<evidence type="ECO:0000256" key="3">
    <source>
        <dbReference type="ARBA" id="ARBA00023110"/>
    </source>
</evidence>
<dbReference type="EMBL" id="NBIV01000025">
    <property type="protein sequence ID" value="PXF47366.1"/>
    <property type="molecule type" value="Genomic_DNA"/>
</dbReference>
<dbReference type="SUPFAM" id="SSF54534">
    <property type="entry name" value="FKBP-like"/>
    <property type="match status" value="1"/>
</dbReference>
<proteinExistence type="predicted"/>